<dbReference type="EMBL" id="CP060811">
    <property type="protein sequence ID" value="QQN89130.1"/>
    <property type="molecule type" value="Genomic_DNA"/>
</dbReference>
<dbReference type="InterPro" id="IPR006186">
    <property type="entry name" value="Ser/Thr-sp_prot-phosphatase"/>
</dbReference>
<dbReference type="AlphaFoldDB" id="A0A7T7WKG3"/>
<dbReference type="PANTHER" id="PTHR42850:SF7">
    <property type="entry name" value="BIS(5'-NUCLEOSYL)-TETRAPHOSPHATASE PRPE [ASYMMETRICAL]"/>
    <property type="match status" value="1"/>
</dbReference>
<feature type="domain" description="Calcineurin-like phosphoesterase" evidence="1">
    <location>
        <begin position="14"/>
        <end position="111"/>
    </location>
</feature>
<protein>
    <submittedName>
        <fullName evidence="2">Metallophosphoesterase</fullName>
    </submittedName>
</protein>
<dbReference type="GO" id="GO:0005737">
    <property type="term" value="C:cytoplasm"/>
    <property type="evidence" value="ECO:0007669"/>
    <property type="project" value="TreeGrafter"/>
</dbReference>
<evidence type="ECO:0000259" key="1">
    <source>
        <dbReference type="Pfam" id="PF00149"/>
    </source>
</evidence>
<dbReference type="Pfam" id="PF00149">
    <property type="entry name" value="Metallophos"/>
    <property type="match status" value="1"/>
</dbReference>
<organism evidence="2 3">
    <name type="scientific">Acinetobacter variabilis</name>
    <dbReference type="NCBI Taxonomy" id="70346"/>
    <lineage>
        <taxon>Bacteria</taxon>
        <taxon>Pseudomonadati</taxon>
        <taxon>Pseudomonadota</taxon>
        <taxon>Gammaproteobacteria</taxon>
        <taxon>Moraxellales</taxon>
        <taxon>Moraxellaceae</taxon>
        <taxon>Acinetobacter</taxon>
    </lineage>
</organism>
<dbReference type="GO" id="GO:0016791">
    <property type="term" value="F:phosphatase activity"/>
    <property type="evidence" value="ECO:0007669"/>
    <property type="project" value="TreeGrafter"/>
</dbReference>
<dbReference type="PANTHER" id="PTHR42850">
    <property type="entry name" value="METALLOPHOSPHOESTERASE"/>
    <property type="match status" value="1"/>
</dbReference>
<proteinExistence type="predicted"/>
<dbReference type="PRINTS" id="PR00114">
    <property type="entry name" value="STPHPHTASE"/>
</dbReference>
<dbReference type="SUPFAM" id="SSF56300">
    <property type="entry name" value="Metallo-dependent phosphatases"/>
    <property type="match status" value="1"/>
</dbReference>
<dbReference type="InterPro" id="IPR050126">
    <property type="entry name" value="Ap4A_hydrolase"/>
</dbReference>
<accession>A0A7T7WKG3</accession>
<dbReference type="InterPro" id="IPR029052">
    <property type="entry name" value="Metallo-depent_PP-like"/>
</dbReference>
<dbReference type="InterPro" id="IPR004843">
    <property type="entry name" value="Calcineurin-like_PHP"/>
</dbReference>
<evidence type="ECO:0000313" key="2">
    <source>
        <dbReference type="EMBL" id="QQN89130.1"/>
    </source>
</evidence>
<dbReference type="Proteomes" id="UP000596079">
    <property type="component" value="Chromosome"/>
</dbReference>
<dbReference type="Gene3D" id="3.60.21.10">
    <property type="match status" value="1"/>
</dbReference>
<sequence length="347" mass="40416">MSNQIFIQQTFDGPVDIVGDIHGEIDALQQLLEVLGYDLQGRHPEQRKLIFVGDLCDRGPDSIAVIRQVKTLIENGNAQCILGNHEINLLTDTLREGNGWFFGSPHQDDLKTFDSVQASIQDRAWILEFLNSLPLALDAPHLRIVHACWDTQAIQQLKSVPFNSIRQAYDHFVLKNELELQTLGFDEYIQSEQQQYQEQFKDPAASIPLLKYIAEKELRDQMQNPIRTLSSGAEKIAQRPVYAGGRWRMIDRLPWWERYTDRIPVVIGHYWRNFKTTEEKSGLFKHIDALQWFGQQQNVFCVDYSVGRRYRDRQQQAEFAHHLGALRWPENLVIFEDGQQYFTQKMT</sequence>
<evidence type="ECO:0000313" key="3">
    <source>
        <dbReference type="Proteomes" id="UP000596079"/>
    </source>
</evidence>
<name>A0A7T7WKG3_9GAMM</name>
<dbReference type="RefSeq" id="WP_200230367.1">
    <property type="nucleotide sequence ID" value="NZ_CP060811.1"/>
</dbReference>
<reference evidence="2 3" key="1">
    <citation type="submission" date="2020-08" db="EMBL/GenBank/DDBJ databases">
        <title>Emergence of ISAba1-mediated novel tet(X) in Acinetobacter variabilis from a chicken farm.</title>
        <authorList>
            <person name="Peng K."/>
            <person name="Li R."/>
        </authorList>
    </citation>
    <scope>NUCLEOTIDE SEQUENCE [LARGE SCALE GENOMIC DNA]</scope>
    <source>
        <strain evidence="2 3">XM9F202-2</strain>
    </source>
</reference>
<gene>
    <name evidence="2" type="ORF">IAQ69_05580</name>
</gene>